<dbReference type="SUPFAM" id="SSF57424">
    <property type="entry name" value="LDL receptor-like module"/>
    <property type="match status" value="1"/>
</dbReference>
<evidence type="ECO:0000313" key="4">
    <source>
        <dbReference type="EnsemblMetazoa" id="XP_030843933"/>
    </source>
</evidence>
<dbReference type="KEGG" id="spu:115924985"/>
<dbReference type="InParanoid" id="A0A7M7P1W2"/>
<dbReference type="CDD" id="cd00112">
    <property type="entry name" value="LDLa"/>
    <property type="match status" value="1"/>
</dbReference>
<accession>A0A7M7P1W2</accession>
<name>A0A7M7P1W2_STRPU</name>
<sequence>MKMASQTMIALYFLIASVVAASALVQEENQGESPDVCGEDQGQCYFDNTCYDASDVCDGIYDCPIGIDEFNCTGCFACSGSSKCLNDFRVCDFYIDCPGQEDESESLCRHSEFIKNVQVPTGDWVTIDQRSGGDENRNTPASNFKKFTHYVFQGEPGTTLFMELLNFTWSEGPLVSLHEISAGAGDDPTDDATLYVYLAYGGYAASISNSWNFSLKSNTGYALINFPKGINASVQLRVTAIACESHESLCIGSPHCVDWANDKCNGEYECVYSQEDEFKCDGDLGSVSQNGTVDDPSAEDPFKHA</sequence>
<reference evidence="4" key="2">
    <citation type="submission" date="2021-01" db="UniProtKB">
        <authorList>
            <consortium name="EnsemblMetazoa"/>
        </authorList>
    </citation>
    <scope>IDENTIFICATION</scope>
</reference>
<feature type="signal peptide" evidence="3">
    <location>
        <begin position="1"/>
        <end position="20"/>
    </location>
</feature>
<keyword evidence="1 2" id="KW-1015">Disulfide bond</keyword>
<evidence type="ECO:0000256" key="2">
    <source>
        <dbReference type="PROSITE-ProRule" id="PRU00124"/>
    </source>
</evidence>
<dbReference type="RefSeq" id="XP_030843933.1">
    <property type="nucleotide sequence ID" value="XM_030988073.1"/>
</dbReference>
<dbReference type="Gene3D" id="4.10.400.10">
    <property type="entry name" value="Low-density Lipoprotein Receptor"/>
    <property type="match status" value="1"/>
</dbReference>
<proteinExistence type="predicted"/>
<dbReference type="InterPro" id="IPR002172">
    <property type="entry name" value="LDrepeatLR_classA_rpt"/>
</dbReference>
<keyword evidence="3" id="KW-0732">Signal</keyword>
<evidence type="ECO:0000256" key="3">
    <source>
        <dbReference type="SAM" id="SignalP"/>
    </source>
</evidence>
<dbReference type="PROSITE" id="PS50068">
    <property type="entry name" value="LDLRA_2"/>
    <property type="match status" value="2"/>
</dbReference>
<comment type="caution">
    <text evidence="2">Lacks conserved residue(s) required for the propagation of feature annotation.</text>
</comment>
<organism evidence="4 5">
    <name type="scientific">Strongylocentrotus purpuratus</name>
    <name type="common">Purple sea urchin</name>
    <dbReference type="NCBI Taxonomy" id="7668"/>
    <lineage>
        <taxon>Eukaryota</taxon>
        <taxon>Metazoa</taxon>
        <taxon>Echinodermata</taxon>
        <taxon>Eleutherozoa</taxon>
        <taxon>Echinozoa</taxon>
        <taxon>Echinoidea</taxon>
        <taxon>Euechinoidea</taxon>
        <taxon>Echinacea</taxon>
        <taxon>Camarodonta</taxon>
        <taxon>Echinidea</taxon>
        <taxon>Strongylocentrotidae</taxon>
        <taxon>Strongylocentrotus</taxon>
    </lineage>
</organism>
<feature type="disulfide bond" evidence="2">
    <location>
        <begin position="72"/>
        <end position="84"/>
    </location>
</feature>
<dbReference type="OrthoDB" id="7616771at2759"/>
<evidence type="ECO:0000256" key="1">
    <source>
        <dbReference type="ARBA" id="ARBA00023157"/>
    </source>
</evidence>
<keyword evidence="5" id="KW-1185">Reference proteome</keyword>
<feature type="disulfide bond" evidence="2">
    <location>
        <begin position="57"/>
        <end position="72"/>
    </location>
</feature>
<reference evidence="5" key="1">
    <citation type="submission" date="2015-02" db="EMBL/GenBank/DDBJ databases">
        <title>Genome sequencing for Strongylocentrotus purpuratus.</title>
        <authorList>
            <person name="Murali S."/>
            <person name="Liu Y."/>
            <person name="Vee V."/>
            <person name="English A."/>
            <person name="Wang M."/>
            <person name="Skinner E."/>
            <person name="Han Y."/>
            <person name="Muzny D.M."/>
            <person name="Worley K.C."/>
            <person name="Gibbs R.A."/>
        </authorList>
    </citation>
    <scope>NUCLEOTIDE SEQUENCE</scope>
</reference>
<dbReference type="InterPro" id="IPR036055">
    <property type="entry name" value="LDL_receptor-like_sf"/>
</dbReference>
<dbReference type="EnsemblMetazoa" id="XM_030988073">
    <property type="protein sequence ID" value="XP_030843933"/>
    <property type="gene ID" value="LOC115924985"/>
</dbReference>
<dbReference type="GeneID" id="115924985"/>
<dbReference type="SMART" id="SM00192">
    <property type="entry name" value="LDLa"/>
    <property type="match status" value="2"/>
</dbReference>
<dbReference type="Proteomes" id="UP000007110">
    <property type="component" value="Unassembled WGS sequence"/>
</dbReference>
<dbReference type="AlphaFoldDB" id="A0A7M7P1W2"/>
<feature type="chain" id="PRO_5029508406" evidence="3">
    <location>
        <begin position="21"/>
        <end position="305"/>
    </location>
</feature>
<evidence type="ECO:0000313" key="5">
    <source>
        <dbReference type="Proteomes" id="UP000007110"/>
    </source>
</evidence>
<dbReference type="PRINTS" id="PR00261">
    <property type="entry name" value="LDLRECEPTOR"/>
</dbReference>
<protein>
    <submittedName>
        <fullName evidence="4">Uncharacterized protein</fullName>
    </submittedName>
</protein>